<dbReference type="SUPFAM" id="SSF53448">
    <property type="entry name" value="Nucleotide-diphospho-sugar transferases"/>
    <property type="match status" value="2"/>
</dbReference>
<comment type="caution">
    <text evidence="6">The sequence shown here is derived from an EMBL/GenBank/DDBJ whole genome shotgun (WGS) entry which is preliminary data.</text>
</comment>
<organism evidence="6 7">
    <name type="scientific">Microbacterium stercoris</name>
    <dbReference type="NCBI Taxonomy" id="2820289"/>
    <lineage>
        <taxon>Bacteria</taxon>
        <taxon>Bacillati</taxon>
        <taxon>Actinomycetota</taxon>
        <taxon>Actinomycetes</taxon>
        <taxon>Micrococcales</taxon>
        <taxon>Microbacteriaceae</taxon>
        <taxon>Microbacterium</taxon>
    </lineage>
</organism>
<evidence type="ECO:0000256" key="1">
    <source>
        <dbReference type="ARBA" id="ARBA00004776"/>
    </source>
</evidence>
<dbReference type="InterPro" id="IPR029044">
    <property type="entry name" value="Nucleotide-diphossugar_trans"/>
</dbReference>
<keyword evidence="4" id="KW-0808">Transferase</keyword>
<dbReference type="EMBL" id="JAGFOA010000002">
    <property type="protein sequence ID" value="MBO3663249.1"/>
    <property type="molecule type" value="Genomic_DNA"/>
</dbReference>
<accession>A0A939QID9</accession>
<feature type="domain" description="Glycosyltransferase 2-like" evidence="5">
    <location>
        <begin position="317"/>
        <end position="432"/>
    </location>
</feature>
<keyword evidence="3" id="KW-0328">Glycosyltransferase</keyword>
<dbReference type="PANTHER" id="PTHR43179">
    <property type="entry name" value="RHAMNOSYLTRANSFERASE WBBL"/>
    <property type="match status" value="1"/>
</dbReference>
<evidence type="ECO:0000256" key="4">
    <source>
        <dbReference type="ARBA" id="ARBA00022679"/>
    </source>
</evidence>
<gene>
    <name evidence="6" type="ORF">J5V96_06960</name>
</gene>
<name>A0A939QID9_9MICO</name>
<sequence length="583" mass="61504">MPEFATAGRAEIAAIVVTYGSAECLGALLDDLRAQAEHLALRVVVADNSPDDDTLAVARSHADVIAVPTGGNLGYAGGVNVALAHVGDAEAIAVLNPDLRVRPGALRTLLDELRAVPRPKARPTGVVVPRIVDETGATSTSLFREPSATRALGDALLGPLWPSRPGWLSEVVRMPSAYRSPREVDWATGAALLLSADAARAVGAWDERFFLYSEETDILRRVRQAGFAVRYTPHAVVEHSQGGSGSSPALDALLEANRVRYLRKHAPRQAAAYRAALVLGAALRRRRAAVTALRDERSWPSLPEASWRGSGSPAAAIVIPACNEAAVIERTLTRIAEPAAAGSLEVVVVANGCSDDTAERARGFAGVRVLELSVGSKTTAISAGLVATAARPVLVLDADVELPSAAIPGLVRALAEPGAVAGRPPFAYDLREASPLVRAYHRARLRIPGMSRALWGAGVYALTPEGVARALPLPAVTADDVWVDRLVAQDEKRIPPVPPVRVRVPRSARALLHTLVRVRRGPAELGVDTGRGTLRALVRTATTPSAAWDAAVYAGFALAARRRVRRGTSGSWERDASARTAAA</sequence>
<comment type="similarity">
    <text evidence="2">Belongs to the glycosyltransferase 2 family.</text>
</comment>
<proteinExistence type="inferred from homology"/>
<protein>
    <submittedName>
        <fullName evidence="6">Glycosyltransferase family 2 protein</fullName>
    </submittedName>
</protein>
<dbReference type="Pfam" id="PF00535">
    <property type="entry name" value="Glycos_transf_2"/>
    <property type="match status" value="2"/>
</dbReference>
<comment type="pathway">
    <text evidence="1">Cell wall biogenesis; cell wall polysaccharide biosynthesis.</text>
</comment>
<dbReference type="Proteomes" id="UP000680132">
    <property type="component" value="Unassembled WGS sequence"/>
</dbReference>
<dbReference type="AlphaFoldDB" id="A0A939QID9"/>
<evidence type="ECO:0000256" key="3">
    <source>
        <dbReference type="ARBA" id="ARBA00022676"/>
    </source>
</evidence>
<evidence type="ECO:0000256" key="2">
    <source>
        <dbReference type="ARBA" id="ARBA00006739"/>
    </source>
</evidence>
<dbReference type="RefSeq" id="WP_208502043.1">
    <property type="nucleotide sequence ID" value="NZ_JAGFOA010000002.1"/>
</dbReference>
<dbReference type="PANTHER" id="PTHR43179:SF12">
    <property type="entry name" value="GALACTOFURANOSYLTRANSFERASE GLFT2"/>
    <property type="match status" value="1"/>
</dbReference>
<evidence type="ECO:0000313" key="6">
    <source>
        <dbReference type="EMBL" id="MBO3663249.1"/>
    </source>
</evidence>
<reference evidence="6" key="1">
    <citation type="submission" date="2021-03" db="EMBL/GenBank/DDBJ databases">
        <title>Microbacterium sp. nov., a novel actinobacterium isolated from cow dung.</title>
        <authorList>
            <person name="Zhang L."/>
        </authorList>
    </citation>
    <scope>NUCLEOTIDE SEQUENCE</scope>
    <source>
        <strain evidence="6">NEAU-LLB</strain>
    </source>
</reference>
<dbReference type="Gene3D" id="3.90.550.10">
    <property type="entry name" value="Spore Coat Polysaccharide Biosynthesis Protein SpsA, Chain A"/>
    <property type="match status" value="2"/>
</dbReference>
<keyword evidence="7" id="KW-1185">Reference proteome</keyword>
<dbReference type="InterPro" id="IPR001173">
    <property type="entry name" value="Glyco_trans_2-like"/>
</dbReference>
<evidence type="ECO:0000313" key="7">
    <source>
        <dbReference type="Proteomes" id="UP000680132"/>
    </source>
</evidence>
<feature type="domain" description="Glycosyltransferase 2-like" evidence="5">
    <location>
        <begin position="15"/>
        <end position="115"/>
    </location>
</feature>
<evidence type="ECO:0000259" key="5">
    <source>
        <dbReference type="Pfam" id="PF00535"/>
    </source>
</evidence>
<dbReference type="GO" id="GO:0016757">
    <property type="term" value="F:glycosyltransferase activity"/>
    <property type="evidence" value="ECO:0007669"/>
    <property type="project" value="UniProtKB-KW"/>
</dbReference>